<accession>A0A7X0SBK3</accession>
<gene>
    <name evidence="1" type="ORF">H7E68_07285</name>
</gene>
<proteinExistence type="predicted"/>
<protein>
    <submittedName>
        <fullName evidence="1">Uncharacterized protein</fullName>
    </submittedName>
</protein>
<name>A0A7X0SBK3_9CLOT</name>
<reference evidence="1 2" key="1">
    <citation type="submission" date="2020-08" db="EMBL/GenBank/DDBJ databases">
        <title>Clostridia isolated from Swiss meat.</title>
        <authorList>
            <person name="Wambui J."/>
            <person name="Stevens M.J.A."/>
            <person name="Stephan R."/>
        </authorList>
    </citation>
    <scope>NUCLEOTIDE SEQUENCE [LARGE SCALE GENOMIC DNA]</scope>
    <source>
        <strain evidence="1 2">CM001</strain>
    </source>
</reference>
<evidence type="ECO:0000313" key="1">
    <source>
        <dbReference type="EMBL" id="MBB6714534.1"/>
    </source>
</evidence>
<comment type="caution">
    <text evidence="1">The sequence shown here is derived from an EMBL/GenBank/DDBJ whole genome shotgun (WGS) entry which is preliminary data.</text>
</comment>
<dbReference type="RefSeq" id="WP_185164102.1">
    <property type="nucleotide sequence ID" value="NZ_JACKWY010000003.1"/>
</dbReference>
<sequence length="56" mass="6244">MNKGNTLQDLNKANGEVKDERPMFIRIIRSIKNSFTGIILNWGGLIGFNFEKGGSC</sequence>
<organism evidence="1 2">
    <name type="scientific">Clostridium gasigenes</name>
    <dbReference type="NCBI Taxonomy" id="94869"/>
    <lineage>
        <taxon>Bacteria</taxon>
        <taxon>Bacillati</taxon>
        <taxon>Bacillota</taxon>
        <taxon>Clostridia</taxon>
        <taxon>Eubacteriales</taxon>
        <taxon>Clostridiaceae</taxon>
        <taxon>Clostridium</taxon>
    </lineage>
</organism>
<dbReference type="Proteomes" id="UP000585258">
    <property type="component" value="Unassembled WGS sequence"/>
</dbReference>
<dbReference type="EMBL" id="JACKWY010000003">
    <property type="protein sequence ID" value="MBB6714534.1"/>
    <property type="molecule type" value="Genomic_DNA"/>
</dbReference>
<evidence type="ECO:0000313" key="2">
    <source>
        <dbReference type="Proteomes" id="UP000585258"/>
    </source>
</evidence>
<dbReference type="AlphaFoldDB" id="A0A7X0SBK3"/>